<organism evidence="1 2">
    <name type="scientific">Melastoma candidum</name>
    <dbReference type="NCBI Taxonomy" id="119954"/>
    <lineage>
        <taxon>Eukaryota</taxon>
        <taxon>Viridiplantae</taxon>
        <taxon>Streptophyta</taxon>
        <taxon>Embryophyta</taxon>
        <taxon>Tracheophyta</taxon>
        <taxon>Spermatophyta</taxon>
        <taxon>Magnoliopsida</taxon>
        <taxon>eudicotyledons</taxon>
        <taxon>Gunneridae</taxon>
        <taxon>Pentapetalae</taxon>
        <taxon>rosids</taxon>
        <taxon>malvids</taxon>
        <taxon>Myrtales</taxon>
        <taxon>Melastomataceae</taxon>
        <taxon>Melastomatoideae</taxon>
        <taxon>Melastomateae</taxon>
        <taxon>Melastoma</taxon>
    </lineage>
</organism>
<dbReference type="Proteomes" id="UP001057402">
    <property type="component" value="Chromosome 1"/>
</dbReference>
<evidence type="ECO:0000313" key="1">
    <source>
        <dbReference type="EMBL" id="KAI4388153.1"/>
    </source>
</evidence>
<accession>A0ACB9SA33</accession>
<protein>
    <submittedName>
        <fullName evidence="1">Uncharacterized protein</fullName>
    </submittedName>
</protein>
<keyword evidence="2" id="KW-1185">Reference proteome</keyword>
<reference evidence="2" key="1">
    <citation type="journal article" date="2023" name="Front. Plant Sci.">
        <title>Chromosomal-level genome assembly of Melastoma candidum provides insights into trichome evolution.</title>
        <authorList>
            <person name="Zhong Y."/>
            <person name="Wu W."/>
            <person name="Sun C."/>
            <person name="Zou P."/>
            <person name="Liu Y."/>
            <person name="Dai S."/>
            <person name="Zhou R."/>
        </authorList>
    </citation>
    <scope>NUCLEOTIDE SEQUENCE [LARGE SCALE GENOMIC DNA]</scope>
</reference>
<dbReference type="EMBL" id="CM042880">
    <property type="protein sequence ID" value="KAI4388153.1"/>
    <property type="molecule type" value="Genomic_DNA"/>
</dbReference>
<proteinExistence type="predicted"/>
<evidence type="ECO:0000313" key="2">
    <source>
        <dbReference type="Proteomes" id="UP001057402"/>
    </source>
</evidence>
<name>A0ACB9SA33_9MYRT</name>
<sequence>MGLEGAVGAELVGGFASSEGPQFLFDVPSSSGSGSLTSVVRKEERSRWSIGGVLFSLRDWIAQCFKGKPLFEFRQGKDVQIRPCWIYSTWFPFSLHYYHVFCELILHGGGTSTPVAIYIELRATSWPMLTAGWKLWPFAHLATNGLIPTEQRLHWGDRVELVWILERKIRSSNDQGSGRSASQPTIAEISQGMTLSRTEAASGQ</sequence>
<comment type="caution">
    <text evidence="1">The sequence shown here is derived from an EMBL/GenBank/DDBJ whole genome shotgun (WGS) entry which is preliminary data.</text>
</comment>
<gene>
    <name evidence="1" type="ORF">MLD38_000509</name>
</gene>